<dbReference type="Pfam" id="PF00356">
    <property type="entry name" value="LacI"/>
    <property type="match status" value="1"/>
</dbReference>
<dbReference type="GO" id="GO:0003677">
    <property type="term" value="F:DNA binding"/>
    <property type="evidence" value="ECO:0007669"/>
    <property type="project" value="UniProtKB-KW"/>
</dbReference>
<proteinExistence type="predicted"/>
<evidence type="ECO:0000259" key="4">
    <source>
        <dbReference type="PROSITE" id="PS50932"/>
    </source>
</evidence>
<sequence>MSSQRRRKGSGRVTLADIAAKVGVSKITVSRAIRTPDKVSEALRLKIQRCIDENGYIPNRAAGALASSQSKTVALLVPSFSNAVFTEVVKGVDEVMLSEGYQVLIGHSGYSTLEEERLIETFLQFAVDGVILSGSQHTERARRMLGQANVPVVEMMELADNPLGICVGFDQVEAGRSVTEYLIEKGHKRIGFAGARMDHRAQQRLRGWREAMWKAGLSDEYLITSQAASSYDMGANLLAEFVQRWPDLDAIFFCNDDLAAGAIFECQRRNIRVPHELSVIGFNNLPIAASTSPSLTTVATPRYEVGRRSAQELLKLLQGEEAEELRIDLGFEVKGRESA</sequence>
<dbReference type="SUPFAM" id="SSF53822">
    <property type="entry name" value="Periplasmic binding protein-like I"/>
    <property type="match status" value="1"/>
</dbReference>
<keyword evidence="6" id="KW-1185">Reference proteome</keyword>
<dbReference type="InterPro" id="IPR028082">
    <property type="entry name" value="Peripla_BP_I"/>
</dbReference>
<accession>A0ABW4XLL3</accession>
<name>A0ABW4XLL3_9GAMM</name>
<dbReference type="SMART" id="SM00354">
    <property type="entry name" value="HTH_LACI"/>
    <property type="match status" value="1"/>
</dbReference>
<dbReference type="PROSITE" id="PS00356">
    <property type="entry name" value="HTH_LACI_1"/>
    <property type="match status" value="1"/>
</dbReference>
<dbReference type="CDD" id="cd01575">
    <property type="entry name" value="PBP1_GntR"/>
    <property type="match status" value="1"/>
</dbReference>
<protein>
    <submittedName>
        <fullName evidence="5">LacI family DNA-binding transcriptional regulator</fullName>
    </submittedName>
</protein>
<dbReference type="Gene3D" id="1.10.260.40">
    <property type="entry name" value="lambda repressor-like DNA-binding domains"/>
    <property type="match status" value="1"/>
</dbReference>
<dbReference type="RefSeq" id="WP_345338333.1">
    <property type="nucleotide sequence ID" value="NZ_BAABLI010000005.1"/>
</dbReference>
<dbReference type="Pfam" id="PF13377">
    <property type="entry name" value="Peripla_BP_3"/>
    <property type="match status" value="1"/>
</dbReference>
<keyword evidence="2 5" id="KW-0238">DNA-binding</keyword>
<evidence type="ECO:0000256" key="2">
    <source>
        <dbReference type="ARBA" id="ARBA00023125"/>
    </source>
</evidence>
<reference evidence="6" key="1">
    <citation type="journal article" date="2019" name="Int. J. Syst. Evol. Microbiol.">
        <title>The Global Catalogue of Microorganisms (GCM) 10K type strain sequencing project: providing services to taxonomists for standard genome sequencing and annotation.</title>
        <authorList>
            <consortium name="The Broad Institute Genomics Platform"/>
            <consortium name="The Broad Institute Genome Sequencing Center for Infectious Disease"/>
            <person name="Wu L."/>
            <person name="Ma J."/>
        </authorList>
    </citation>
    <scope>NUCLEOTIDE SEQUENCE [LARGE SCALE GENOMIC DNA]</scope>
    <source>
        <strain evidence="6">CGMCC 1.10992</strain>
    </source>
</reference>
<dbReference type="Proteomes" id="UP001597380">
    <property type="component" value="Unassembled WGS sequence"/>
</dbReference>
<evidence type="ECO:0000313" key="5">
    <source>
        <dbReference type="EMBL" id="MFD2095173.1"/>
    </source>
</evidence>
<feature type="domain" description="HTH lacI-type" evidence="4">
    <location>
        <begin position="13"/>
        <end position="67"/>
    </location>
</feature>
<organism evidence="5 6">
    <name type="scientific">Corallincola platygyrae</name>
    <dbReference type="NCBI Taxonomy" id="1193278"/>
    <lineage>
        <taxon>Bacteria</taxon>
        <taxon>Pseudomonadati</taxon>
        <taxon>Pseudomonadota</taxon>
        <taxon>Gammaproteobacteria</taxon>
        <taxon>Alteromonadales</taxon>
        <taxon>Psychromonadaceae</taxon>
        <taxon>Corallincola</taxon>
    </lineage>
</organism>
<gene>
    <name evidence="5" type="ORF">ACFSJ3_04190</name>
</gene>
<dbReference type="InterPro" id="IPR010982">
    <property type="entry name" value="Lambda_DNA-bd_dom_sf"/>
</dbReference>
<dbReference type="InterPro" id="IPR046335">
    <property type="entry name" value="LacI/GalR-like_sensor"/>
</dbReference>
<evidence type="ECO:0000256" key="3">
    <source>
        <dbReference type="ARBA" id="ARBA00023163"/>
    </source>
</evidence>
<keyword evidence="1" id="KW-0805">Transcription regulation</keyword>
<dbReference type="EMBL" id="JBHUHT010000008">
    <property type="protein sequence ID" value="MFD2095173.1"/>
    <property type="molecule type" value="Genomic_DNA"/>
</dbReference>
<keyword evidence="3" id="KW-0804">Transcription</keyword>
<dbReference type="PROSITE" id="PS50932">
    <property type="entry name" value="HTH_LACI_2"/>
    <property type="match status" value="1"/>
</dbReference>
<evidence type="ECO:0000313" key="6">
    <source>
        <dbReference type="Proteomes" id="UP001597380"/>
    </source>
</evidence>
<dbReference type="CDD" id="cd01392">
    <property type="entry name" value="HTH_LacI"/>
    <property type="match status" value="1"/>
</dbReference>
<dbReference type="SUPFAM" id="SSF47413">
    <property type="entry name" value="lambda repressor-like DNA-binding domains"/>
    <property type="match status" value="1"/>
</dbReference>
<evidence type="ECO:0000256" key="1">
    <source>
        <dbReference type="ARBA" id="ARBA00023015"/>
    </source>
</evidence>
<dbReference type="Gene3D" id="3.40.50.2300">
    <property type="match status" value="2"/>
</dbReference>
<dbReference type="InterPro" id="IPR000843">
    <property type="entry name" value="HTH_LacI"/>
</dbReference>
<dbReference type="PANTHER" id="PTHR30146">
    <property type="entry name" value="LACI-RELATED TRANSCRIPTIONAL REPRESSOR"/>
    <property type="match status" value="1"/>
</dbReference>
<dbReference type="PANTHER" id="PTHR30146:SF2">
    <property type="entry name" value="HTH-TYPE TRANSCRIPTIONAL REGULATOR GNTR"/>
    <property type="match status" value="1"/>
</dbReference>
<comment type="caution">
    <text evidence="5">The sequence shown here is derived from an EMBL/GenBank/DDBJ whole genome shotgun (WGS) entry which is preliminary data.</text>
</comment>